<evidence type="ECO:0000313" key="3">
    <source>
        <dbReference type="Proteomes" id="UP000037020"/>
    </source>
</evidence>
<keyword evidence="3" id="KW-1185">Reference proteome</keyword>
<organism evidence="2 3">
    <name type="scientific">Streptomyces varsoviensis</name>
    <dbReference type="NCBI Taxonomy" id="67373"/>
    <lineage>
        <taxon>Bacteria</taxon>
        <taxon>Bacillati</taxon>
        <taxon>Actinomycetota</taxon>
        <taxon>Actinomycetes</taxon>
        <taxon>Kitasatosporales</taxon>
        <taxon>Streptomycetaceae</taxon>
        <taxon>Streptomyces</taxon>
    </lineage>
</organism>
<name>A0ABR5JDP3_9ACTN</name>
<dbReference type="EMBL" id="LGUT01000186">
    <property type="protein sequence ID" value="KOG91578.1"/>
    <property type="molecule type" value="Genomic_DNA"/>
</dbReference>
<evidence type="ECO:0000256" key="1">
    <source>
        <dbReference type="SAM" id="MobiDB-lite"/>
    </source>
</evidence>
<feature type="region of interest" description="Disordered" evidence="1">
    <location>
        <begin position="120"/>
        <end position="142"/>
    </location>
</feature>
<accession>A0ABR5JDP3</accession>
<reference evidence="2 3" key="1">
    <citation type="submission" date="2015-07" db="EMBL/GenBank/DDBJ databases">
        <authorList>
            <person name="Ju K.-S."/>
            <person name="Doroghazi J.R."/>
            <person name="Metcalf W.W."/>
        </authorList>
    </citation>
    <scope>NUCLEOTIDE SEQUENCE [LARGE SCALE GENOMIC DNA]</scope>
    <source>
        <strain evidence="2 3">NRRL B-3589</strain>
    </source>
</reference>
<sequence length="142" mass="16002">MTGTYRDGFHCAPLLAEHVANELQGKPGIIDPMFSPTREPIATRTVEWSINEYVEHNLAAWFETGAEAAPQMTTPQLTEYYRTRCVQLYDQLNIDYALGPDILWYTQGSLRGARRVSRYLRKHGGTSTPRPETARVGSGDAR</sequence>
<proteinExistence type="predicted"/>
<protein>
    <submittedName>
        <fullName evidence="2">Uncharacterized protein</fullName>
    </submittedName>
</protein>
<comment type="caution">
    <text evidence="2">The sequence shown here is derived from an EMBL/GenBank/DDBJ whole genome shotgun (WGS) entry which is preliminary data.</text>
</comment>
<dbReference type="Proteomes" id="UP000037020">
    <property type="component" value="Unassembled WGS sequence"/>
</dbReference>
<evidence type="ECO:0000313" key="2">
    <source>
        <dbReference type="EMBL" id="KOG91578.1"/>
    </source>
</evidence>
<gene>
    <name evidence="2" type="ORF">ADK38_02390</name>
</gene>